<evidence type="ECO:0000256" key="6">
    <source>
        <dbReference type="ARBA" id="ARBA00022989"/>
    </source>
</evidence>
<name>A0A7M4FIL9_CROPO</name>
<accession>A0A7M4FIL9</accession>
<keyword evidence="8" id="KW-0807">Transducer</keyword>
<dbReference type="InterPro" id="IPR000276">
    <property type="entry name" value="GPCR_Rhodpsn"/>
</dbReference>
<dbReference type="InterPro" id="IPR017452">
    <property type="entry name" value="GPCR_Rhodpsn_7TM"/>
</dbReference>
<comment type="subcellular location">
    <subcellularLocation>
        <location evidence="2">Membrane</location>
        <topology evidence="2">Multi-pass membrane protein</topology>
    </subcellularLocation>
</comment>
<evidence type="ECO:0000256" key="8">
    <source>
        <dbReference type="ARBA" id="ARBA00023224"/>
    </source>
</evidence>
<feature type="transmembrane region" description="Helical" evidence="9">
    <location>
        <begin position="206"/>
        <end position="230"/>
    </location>
</feature>
<dbReference type="Pfam" id="PF13853">
    <property type="entry name" value="7tm_4"/>
    <property type="match status" value="1"/>
</dbReference>
<feature type="transmembrane region" description="Helical" evidence="9">
    <location>
        <begin position="102"/>
        <end position="124"/>
    </location>
</feature>
<feature type="transmembrane region" description="Helical" evidence="9">
    <location>
        <begin position="29"/>
        <end position="52"/>
    </location>
</feature>
<dbReference type="GO" id="GO:0004930">
    <property type="term" value="F:G protein-coupled receptor activity"/>
    <property type="evidence" value="ECO:0007669"/>
    <property type="project" value="InterPro"/>
</dbReference>
<dbReference type="GO" id="GO:0005886">
    <property type="term" value="C:plasma membrane"/>
    <property type="evidence" value="ECO:0007669"/>
    <property type="project" value="TreeGrafter"/>
</dbReference>
<keyword evidence="5" id="KW-0552">Olfaction</keyword>
<dbReference type="GeneTree" id="ENSGT01150000286912"/>
<dbReference type="OMA" id="YKTHVIS"/>
<keyword evidence="6 9" id="KW-1133">Transmembrane helix</keyword>
<keyword evidence="3" id="KW-0716">Sensory transduction</keyword>
<sequence>TGLGRLTNSSDVPSSFLLTGIPELEATHLWISIPFCSMYIIAILGNCTILFIIKAEQSLHEPMYIFLCMLAVIDLVLSTSTMPKLLSIFWFNTQEINMHACLLQMFFIHSFATIESGIFLAMAYDRYVAICNPLRHKAILTHSIIAKIGLMAVIRGVLYIAPLPLLIKRLTYFRTNVIAHAYCEHMAVVMLACEDITVNNVYGMTIGFLVLTGDSLCIAFSYAMIFRTVFSLSTLEARLKSISTCSSHICAILVFYIPIAVSSLTHRFGWHVAPPIHILLANFYLIIPPVLNPIVYAVRTKEIRRRLYKMLCFNGLAQKQHTLRKPG</sequence>
<feature type="transmembrane region" description="Helical" evidence="9">
    <location>
        <begin position="276"/>
        <end position="298"/>
    </location>
</feature>
<organism evidence="11 12">
    <name type="scientific">Crocodylus porosus</name>
    <name type="common">Saltwater crocodile</name>
    <name type="synonym">Estuarine crocodile</name>
    <dbReference type="NCBI Taxonomy" id="8502"/>
    <lineage>
        <taxon>Eukaryota</taxon>
        <taxon>Metazoa</taxon>
        <taxon>Chordata</taxon>
        <taxon>Craniata</taxon>
        <taxon>Vertebrata</taxon>
        <taxon>Euteleostomi</taxon>
        <taxon>Archelosauria</taxon>
        <taxon>Archosauria</taxon>
        <taxon>Crocodylia</taxon>
        <taxon>Longirostres</taxon>
        <taxon>Crocodylidae</taxon>
        <taxon>Crocodylus</taxon>
    </lineage>
</organism>
<feature type="domain" description="G-protein coupled receptors family 1 profile" evidence="10">
    <location>
        <begin position="45"/>
        <end position="296"/>
    </location>
</feature>
<dbReference type="PRINTS" id="PR00237">
    <property type="entry name" value="GPCRRHODOPSN"/>
</dbReference>
<evidence type="ECO:0000256" key="4">
    <source>
        <dbReference type="ARBA" id="ARBA00022692"/>
    </source>
</evidence>
<protein>
    <submittedName>
        <fullName evidence="11">Olfactory receptor family 52 subfamily M member 1</fullName>
    </submittedName>
</protein>
<evidence type="ECO:0000313" key="11">
    <source>
        <dbReference type="Ensembl" id="ENSCPRP00005024476.1"/>
    </source>
</evidence>
<feature type="transmembrane region" description="Helical" evidence="9">
    <location>
        <begin position="242"/>
        <end position="264"/>
    </location>
</feature>
<reference evidence="11" key="1">
    <citation type="submission" date="2025-08" db="UniProtKB">
        <authorList>
            <consortium name="Ensembl"/>
        </authorList>
    </citation>
    <scope>IDENTIFICATION</scope>
</reference>
<evidence type="ECO:0000256" key="7">
    <source>
        <dbReference type="ARBA" id="ARBA00023136"/>
    </source>
</evidence>
<keyword evidence="12" id="KW-1185">Reference proteome</keyword>
<dbReference type="AlphaFoldDB" id="A0A7M4FIL9"/>
<keyword evidence="4 9" id="KW-0812">Transmembrane</keyword>
<evidence type="ECO:0000256" key="1">
    <source>
        <dbReference type="ARBA" id="ARBA00002936"/>
    </source>
</evidence>
<dbReference type="PANTHER" id="PTHR26450">
    <property type="entry name" value="OLFACTORY RECEPTOR 56B1-RELATED"/>
    <property type="match status" value="1"/>
</dbReference>
<reference evidence="11" key="2">
    <citation type="submission" date="2025-09" db="UniProtKB">
        <authorList>
            <consortium name="Ensembl"/>
        </authorList>
    </citation>
    <scope>IDENTIFICATION</scope>
</reference>
<dbReference type="PROSITE" id="PS50262">
    <property type="entry name" value="G_PROTEIN_RECEP_F1_2"/>
    <property type="match status" value="1"/>
</dbReference>
<dbReference type="InterPro" id="IPR000725">
    <property type="entry name" value="Olfact_rcpt"/>
</dbReference>
<dbReference type="SMART" id="SM01381">
    <property type="entry name" value="7TM_GPCR_Srsx"/>
    <property type="match status" value="1"/>
</dbReference>
<gene>
    <name evidence="11" type="primary">OR52M1</name>
</gene>
<dbReference type="PANTHER" id="PTHR26450:SF160">
    <property type="entry name" value="OLFACTORY RECEPTOR OLFR553"/>
    <property type="match status" value="1"/>
</dbReference>
<keyword evidence="7 9" id="KW-0472">Membrane</keyword>
<feature type="transmembrane region" description="Helical" evidence="9">
    <location>
        <begin position="144"/>
        <end position="167"/>
    </location>
</feature>
<dbReference type="PRINTS" id="PR00245">
    <property type="entry name" value="OLFACTORYR"/>
</dbReference>
<comment type="function">
    <text evidence="1">Odorant receptor.</text>
</comment>
<proteinExistence type="predicted"/>
<evidence type="ECO:0000256" key="3">
    <source>
        <dbReference type="ARBA" id="ARBA00022606"/>
    </source>
</evidence>
<evidence type="ECO:0000256" key="9">
    <source>
        <dbReference type="SAM" id="Phobius"/>
    </source>
</evidence>
<dbReference type="Ensembl" id="ENSCPRT00005028588.1">
    <property type="protein sequence ID" value="ENSCPRP00005024476.1"/>
    <property type="gene ID" value="ENSCPRG00005017028.1"/>
</dbReference>
<evidence type="ECO:0000256" key="5">
    <source>
        <dbReference type="ARBA" id="ARBA00022725"/>
    </source>
</evidence>
<dbReference type="Proteomes" id="UP000594220">
    <property type="component" value="Unplaced"/>
</dbReference>
<dbReference type="Gene3D" id="1.20.1070.10">
    <property type="entry name" value="Rhodopsin 7-helix transmembrane proteins"/>
    <property type="match status" value="1"/>
</dbReference>
<evidence type="ECO:0000313" key="12">
    <source>
        <dbReference type="Proteomes" id="UP000594220"/>
    </source>
</evidence>
<dbReference type="SUPFAM" id="SSF81321">
    <property type="entry name" value="Family A G protein-coupled receptor-like"/>
    <property type="match status" value="1"/>
</dbReference>
<feature type="transmembrane region" description="Helical" evidence="9">
    <location>
        <begin position="64"/>
        <end position="82"/>
    </location>
</feature>
<evidence type="ECO:0000259" key="10">
    <source>
        <dbReference type="PROSITE" id="PS50262"/>
    </source>
</evidence>
<evidence type="ECO:0000256" key="2">
    <source>
        <dbReference type="ARBA" id="ARBA00004141"/>
    </source>
</evidence>
<dbReference type="FunFam" id="1.20.1070.10:FF:000006">
    <property type="entry name" value="Olfactory receptor"/>
    <property type="match status" value="1"/>
</dbReference>
<dbReference type="GO" id="GO:0004984">
    <property type="term" value="F:olfactory receptor activity"/>
    <property type="evidence" value="ECO:0007669"/>
    <property type="project" value="InterPro"/>
</dbReference>
<dbReference type="InterPro" id="IPR050402">
    <property type="entry name" value="OR51/52/56-like"/>
</dbReference>